<dbReference type="Proteomes" id="UP001155057">
    <property type="component" value="Unassembled WGS sequence"/>
</dbReference>
<gene>
    <name evidence="2" type="ORF">GGP45_001263</name>
    <name evidence="1" type="ORF">GGP61_003397</name>
</gene>
<comment type="caution">
    <text evidence="1">The sequence shown here is derived from an EMBL/GenBank/DDBJ whole genome shotgun (WGS) entry which is preliminary data.</text>
</comment>
<dbReference type="PANTHER" id="PTHR35340">
    <property type="entry name" value="PQQ ENZYME REPEAT PROTEIN-RELATED"/>
    <property type="match status" value="1"/>
</dbReference>
<evidence type="ECO:0000313" key="3">
    <source>
        <dbReference type="Proteomes" id="UP001155057"/>
    </source>
</evidence>
<name>A0A9X2TGI6_9BACT</name>
<proteinExistence type="predicted"/>
<organism evidence="1 3">
    <name type="scientific">Salinibacter ruber</name>
    <dbReference type="NCBI Taxonomy" id="146919"/>
    <lineage>
        <taxon>Bacteria</taxon>
        <taxon>Pseudomonadati</taxon>
        <taxon>Rhodothermota</taxon>
        <taxon>Rhodothermia</taxon>
        <taxon>Rhodothermales</taxon>
        <taxon>Salinibacteraceae</taxon>
        <taxon>Salinibacter</taxon>
    </lineage>
</organism>
<dbReference type="SUPFAM" id="SSF63829">
    <property type="entry name" value="Calcium-dependent phosphotriesterase"/>
    <property type="match status" value="1"/>
</dbReference>
<dbReference type="RefSeq" id="WP_013061842.1">
    <property type="nucleotide sequence ID" value="NZ_CP030357.1"/>
</dbReference>
<dbReference type="EMBL" id="JANUAE010000017">
    <property type="protein sequence ID" value="MCS3711762.1"/>
    <property type="molecule type" value="Genomic_DNA"/>
</dbReference>
<evidence type="ECO:0000313" key="2">
    <source>
        <dbReference type="EMBL" id="MCS4120921.1"/>
    </source>
</evidence>
<dbReference type="Pfam" id="PF14269">
    <property type="entry name" value="Arylsulfotran_2"/>
    <property type="match status" value="1"/>
</dbReference>
<dbReference type="PANTHER" id="PTHR35340:SF5">
    <property type="entry name" value="ASST-DOMAIN-CONTAINING PROTEIN"/>
    <property type="match status" value="1"/>
</dbReference>
<protein>
    <recommendedName>
        <fullName evidence="4">Arylsulfotransferase ASST</fullName>
    </recommendedName>
</protein>
<dbReference type="InterPro" id="IPR053143">
    <property type="entry name" value="Arylsulfate_ST"/>
</dbReference>
<dbReference type="AlphaFoldDB" id="A0A9X2TGI6"/>
<dbReference type="EMBL" id="JANUBL010000002">
    <property type="protein sequence ID" value="MCS4120921.1"/>
    <property type="molecule type" value="Genomic_DNA"/>
</dbReference>
<reference evidence="1" key="1">
    <citation type="submission" date="2022-08" db="EMBL/GenBank/DDBJ databases">
        <title>Genomic Encyclopedia of Type Strains, Phase V (KMG-V): Genome sequencing to study the core and pangenomes of soil and plant-associated prokaryotes.</title>
        <authorList>
            <person name="Whitman W."/>
        </authorList>
    </citation>
    <scope>NUCLEOTIDE SEQUENCE</scope>
    <source>
        <strain evidence="2">SP3026</strain>
        <strain evidence="1">SP3049</strain>
    </source>
</reference>
<dbReference type="Proteomes" id="UP001155144">
    <property type="component" value="Unassembled WGS sequence"/>
</dbReference>
<evidence type="ECO:0008006" key="4">
    <source>
        <dbReference type="Google" id="ProtNLM"/>
    </source>
</evidence>
<dbReference type="InterPro" id="IPR039535">
    <property type="entry name" value="ASST-like"/>
</dbReference>
<accession>A0A9X2TGI6</accession>
<evidence type="ECO:0000313" key="1">
    <source>
        <dbReference type="EMBL" id="MCS3711762.1"/>
    </source>
</evidence>
<sequence>MRSSHFAKLSFVISVALIAFLLGFATRWHRWAPNEVLEQASNQATTLRTYWSERPTPLADRVYDRSGARTVDSSRIQPGLTAITSTWQTKDTWSAGVRLIDRTGQVVHQWSVDKGSLFPDSLDLRWTYPEVRALHGSHVTPDGDLLVNLSRVGTVRLDAYGQIQWRLAEGNHHSIAQAHDGTFWIPGTSRRPRQTSTAHPDGYSGLDESVWIERLLHVGENGDLLQNINVLDVLYANDLERYAVKVNQPEAGTDGPGTKDLLHLNDVEPLSPRMADEYPLFDAGDLLVSLREPHLVFVLDPDTKETKWHASAPFIQQHDPDFVGDGWIGVFDNNEDFTERGTMLGGSRIVAMQPHTDSMEIRFPTSASDPFYTDVRGKFQRMPNGNMLLTEAQAGRVVEVDSTGQTVWEWVHPPYDARQVPVVTKATRLNLTRQQVDAWACSSGNTSAVP</sequence>